<dbReference type="KEGG" id="sliu:111354357"/>
<dbReference type="InterPro" id="IPR018506">
    <property type="entry name" value="Cyt_B5_heme-BS"/>
</dbReference>
<dbReference type="PRINTS" id="PR00363">
    <property type="entry name" value="CYTOCHROMEB5"/>
</dbReference>
<dbReference type="OrthoDB" id="260091at2759"/>
<dbReference type="Proteomes" id="UP000301870">
    <property type="component" value="Chromosome 18"/>
</dbReference>
<dbReference type="Gene3D" id="3.10.120.10">
    <property type="entry name" value="Cytochrome b5-like heme/steroid binding domain"/>
    <property type="match status" value="1"/>
</dbReference>
<evidence type="ECO:0000313" key="7">
    <source>
        <dbReference type="Proteomes" id="UP000301870"/>
    </source>
</evidence>
<dbReference type="PANTHER" id="PTHR19359">
    <property type="entry name" value="CYTOCHROME B5"/>
    <property type="match status" value="1"/>
</dbReference>
<evidence type="ECO:0000313" key="8">
    <source>
        <dbReference type="RefSeq" id="XP_022823555.1"/>
    </source>
</evidence>
<organism evidence="7 8">
    <name type="scientific">Spodoptera litura</name>
    <name type="common">Asian cotton leafworm</name>
    <dbReference type="NCBI Taxonomy" id="69820"/>
    <lineage>
        <taxon>Eukaryota</taxon>
        <taxon>Metazoa</taxon>
        <taxon>Ecdysozoa</taxon>
        <taxon>Arthropoda</taxon>
        <taxon>Hexapoda</taxon>
        <taxon>Insecta</taxon>
        <taxon>Pterygota</taxon>
        <taxon>Neoptera</taxon>
        <taxon>Endopterygota</taxon>
        <taxon>Lepidoptera</taxon>
        <taxon>Glossata</taxon>
        <taxon>Ditrysia</taxon>
        <taxon>Noctuoidea</taxon>
        <taxon>Noctuidae</taxon>
        <taxon>Amphipyrinae</taxon>
        <taxon>Spodoptera</taxon>
    </lineage>
</organism>
<dbReference type="GO" id="GO:0020037">
    <property type="term" value="F:heme binding"/>
    <property type="evidence" value="ECO:0007669"/>
    <property type="project" value="UniProtKB-UniRule"/>
</dbReference>
<gene>
    <name evidence="8" type="primary">LOC111354357</name>
</gene>
<dbReference type="PANTHER" id="PTHR19359:SF95">
    <property type="entry name" value="CYTOCHROME B5 TYPE B"/>
    <property type="match status" value="1"/>
</dbReference>
<dbReference type="InterPro" id="IPR001199">
    <property type="entry name" value="Cyt_B5-like_heme/steroid-bd"/>
</dbReference>
<reference evidence="8" key="1">
    <citation type="submission" date="2025-08" db="UniProtKB">
        <authorList>
            <consortium name="RefSeq"/>
        </authorList>
    </citation>
    <scope>IDENTIFICATION</scope>
    <source>
        <strain evidence="8">Ishihara</strain>
        <tissue evidence="8">Whole body</tissue>
    </source>
</reference>
<dbReference type="SUPFAM" id="SSF55856">
    <property type="entry name" value="Cytochrome b5-like heme/steroid binding domain"/>
    <property type="match status" value="1"/>
</dbReference>
<evidence type="ECO:0000256" key="4">
    <source>
        <dbReference type="ARBA" id="ARBA00038168"/>
    </source>
</evidence>
<evidence type="ECO:0000256" key="1">
    <source>
        <dbReference type="ARBA" id="ARBA00022617"/>
    </source>
</evidence>
<dbReference type="RefSeq" id="XP_022823555.1">
    <property type="nucleotide sequence ID" value="XM_022967787.1"/>
</dbReference>
<dbReference type="InterPro" id="IPR036400">
    <property type="entry name" value="Cyt_B5-like_heme/steroid_sf"/>
</dbReference>
<evidence type="ECO:0000256" key="5">
    <source>
        <dbReference type="RuleBase" id="RU362121"/>
    </source>
</evidence>
<keyword evidence="2 5" id="KW-0479">Metal-binding</keyword>
<dbReference type="InterPro" id="IPR050668">
    <property type="entry name" value="Cytochrome_b5"/>
</dbReference>
<evidence type="ECO:0000256" key="3">
    <source>
        <dbReference type="ARBA" id="ARBA00023004"/>
    </source>
</evidence>
<dbReference type="GO" id="GO:0046872">
    <property type="term" value="F:metal ion binding"/>
    <property type="evidence" value="ECO:0007669"/>
    <property type="project" value="UniProtKB-UniRule"/>
</dbReference>
<dbReference type="GO" id="GO:0016020">
    <property type="term" value="C:membrane"/>
    <property type="evidence" value="ECO:0007669"/>
    <property type="project" value="TreeGrafter"/>
</dbReference>
<dbReference type="PROSITE" id="PS50255">
    <property type="entry name" value="CYTOCHROME_B5_2"/>
    <property type="match status" value="1"/>
</dbReference>
<dbReference type="Pfam" id="PF00173">
    <property type="entry name" value="Cyt-b5"/>
    <property type="match status" value="1"/>
</dbReference>
<name>A0A9J7E356_SPOLT</name>
<accession>A0A9J7E356</accession>
<dbReference type="SMART" id="SM01117">
    <property type="entry name" value="Cyt-b5"/>
    <property type="match status" value="1"/>
</dbReference>
<comment type="similarity">
    <text evidence="4 5">Belongs to the cytochrome b5 family.</text>
</comment>
<evidence type="ECO:0000259" key="6">
    <source>
        <dbReference type="PROSITE" id="PS50255"/>
    </source>
</evidence>
<dbReference type="AlphaFoldDB" id="A0A9J7E356"/>
<keyword evidence="7" id="KW-1185">Reference proteome</keyword>
<proteinExistence type="inferred from homology"/>
<keyword evidence="3 5" id="KW-0408">Iron</keyword>
<dbReference type="GeneID" id="111354357"/>
<feature type="domain" description="Cytochrome b5 heme-binding" evidence="6">
    <location>
        <begin position="4"/>
        <end position="82"/>
    </location>
</feature>
<protein>
    <submittedName>
        <fullName evidence="8">Cytochrome b5-like</fullName>
    </submittedName>
</protein>
<evidence type="ECO:0000256" key="2">
    <source>
        <dbReference type="ARBA" id="ARBA00022723"/>
    </source>
</evidence>
<dbReference type="PROSITE" id="PS00191">
    <property type="entry name" value="CYTOCHROME_B5_1"/>
    <property type="match status" value="1"/>
</dbReference>
<keyword evidence="1 5" id="KW-0349">Heme</keyword>
<dbReference type="FunFam" id="3.10.120.10:FF:000007">
    <property type="entry name" value="Sulfite oxidase, mitochondrial"/>
    <property type="match status" value="1"/>
</dbReference>
<sequence>MSEVKRYTFAEVAARDGSNGQPLWLVYKDSVYDLTKYIDEHPGGHDTILEDAGKDMSRSFDDVGHSSDARQILVKYKIGEIVEEEKRYDANGKKKKRVVAAKPEDKPTTRSCFNIITCGLLG</sequence>